<feature type="compositionally biased region" description="Low complexity" evidence="1">
    <location>
        <begin position="142"/>
        <end position="152"/>
    </location>
</feature>
<name>A0AAN9FL30_CROPI</name>
<protein>
    <recommendedName>
        <fullName evidence="2">Myb-like domain-containing protein</fullName>
    </recommendedName>
</protein>
<dbReference type="Gene3D" id="1.10.10.60">
    <property type="entry name" value="Homeodomain-like"/>
    <property type="match status" value="1"/>
</dbReference>
<dbReference type="InterPro" id="IPR044822">
    <property type="entry name" value="Myb_DNA-bind_4"/>
</dbReference>
<dbReference type="Proteomes" id="UP001372338">
    <property type="component" value="Unassembled WGS sequence"/>
</dbReference>
<feature type="region of interest" description="Disordered" evidence="1">
    <location>
        <begin position="1"/>
        <end position="39"/>
    </location>
</feature>
<keyword evidence="4" id="KW-1185">Reference proteome</keyword>
<dbReference type="InterPro" id="IPR001005">
    <property type="entry name" value="SANT/Myb"/>
</dbReference>
<comment type="caution">
    <text evidence="3">The sequence shown here is derived from an EMBL/GenBank/DDBJ whole genome shotgun (WGS) entry which is preliminary data.</text>
</comment>
<reference evidence="3 4" key="1">
    <citation type="submission" date="2024-01" db="EMBL/GenBank/DDBJ databases">
        <title>The genomes of 5 underutilized Papilionoideae crops provide insights into root nodulation and disease resistanc.</title>
        <authorList>
            <person name="Yuan L."/>
        </authorList>
    </citation>
    <scope>NUCLEOTIDE SEQUENCE [LARGE SCALE GENOMIC DNA]</scope>
    <source>
        <strain evidence="3">ZHUSHIDOU_FW_LH</strain>
        <tissue evidence="3">Leaf</tissue>
    </source>
</reference>
<gene>
    <name evidence="3" type="ORF">RIF29_18342</name>
</gene>
<feature type="region of interest" description="Disordered" evidence="1">
    <location>
        <begin position="129"/>
        <end position="153"/>
    </location>
</feature>
<organism evidence="3 4">
    <name type="scientific">Crotalaria pallida</name>
    <name type="common">Smooth rattlebox</name>
    <name type="synonym">Crotalaria striata</name>
    <dbReference type="NCBI Taxonomy" id="3830"/>
    <lineage>
        <taxon>Eukaryota</taxon>
        <taxon>Viridiplantae</taxon>
        <taxon>Streptophyta</taxon>
        <taxon>Embryophyta</taxon>
        <taxon>Tracheophyta</taxon>
        <taxon>Spermatophyta</taxon>
        <taxon>Magnoliopsida</taxon>
        <taxon>eudicotyledons</taxon>
        <taxon>Gunneridae</taxon>
        <taxon>Pentapetalae</taxon>
        <taxon>rosids</taxon>
        <taxon>fabids</taxon>
        <taxon>Fabales</taxon>
        <taxon>Fabaceae</taxon>
        <taxon>Papilionoideae</taxon>
        <taxon>50 kb inversion clade</taxon>
        <taxon>genistoids sensu lato</taxon>
        <taxon>core genistoids</taxon>
        <taxon>Crotalarieae</taxon>
        <taxon>Crotalaria</taxon>
    </lineage>
</organism>
<dbReference type="InterPro" id="IPR044823">
    <property type="entry name" value="ASIL1/2-like"/>
</dbReference>
<dbReference type="PANTHER" id="PTHR31307:SF49">
    <property type="entry name" value="ALCOHOL DEHYDROGENASE TRANSCRIPTION FACTOR MYB_SANT-LIKE FAMILY PROTEIN"/>
    <property type="match status" value="1"/>
</dbReference>
<proteinExistence type="predicted"/>
<dbReference type="SMART" id="SM00595">
    <property type="entry name" value="MADF"/>
    <property type="match status" value="1"/>
</dbReference>
<dbReference type="PROSITE" id="PS50090">
    <property type="entry name" value="MYB_LIKE"/>
    <property type="match status" value="1"/>
</dbReference>
<accession>A0AAN9FL30</accession>
<evidence type="ECO:0000313" key="3">
    <source>
        <dbReference type="EMBL" id="KAK7277191.1"/>
    </source>
</evidence>
<dbReference type="Pfam" id="PF13837">
    <property type="entry name" value="Myb_DNA-bind_4"/>
    <property type="match status" value="1"/>
</dbReference>
<feature type="compositionally biased region" description="Basic and acidic residues" evidence="1">
    <location>
        <begin position="249"/>
        <end position="267"/>
    </location>
</feature>
<feature type="domain" description="Myb-like" evidence="2">
    <location>
        <begin position="40"/>
        <end position="100"/>
    </location>
</feature>
<evidence type="ECO:0000313" key="4">
    <source>
        <dbReference type="Proteomes" id="UP001372338"/>
    </source>
</evidence>
<feature type="compositionally biased region" description="Pro residues" evidence="1">
    <location>
        <begin position="10"/>
        <end position="39"/>
    </location>
</feature>
<sequence>MASSSSPTSPTDPSPPFAVPLLPAPPPPPPSSRRLPPPCWSPEETAALIDAYRDKWYSLGRSNLKATHWQEVADSVTATCPNVSPAKTAVQCRHKMEKLRKRYRAEIQRARNLPVKKFNSSWVHFKLMDSMEKGPSPPKADNNNNNNNNADFVDVDEIDGEDDEDQDLIHANSLYKLRRNGIGSSGGGDGGSSGGRRGEGGFRIRIPSGPSGVSVAKPDSRFYGKFSDEKRNPNSGYGAKGVKEVSGLGKREREREREREKEKERDPVEEMVTAIKVLADGFVRTEQMKMEMAREIESMRMEMEMKRTEMILESQHRIVEAFANAVSEQNKKTKRVSSSPES</sequence>
<evidence type="ECO:0000259" key="2">
    <source>
        <dbReference type="PROSITE" id="PS50090"/>
    </source>
</evidence>
<feature type="region of interest" description="Disordered" evidence="1">
    <location>
        <begin position="178"/>
        <end position="267"/>
    </location>
</feature>
<dbReference type="PANTHER" id="PTHR31307">
    <property type="entry name" value="TRIHELIX TRANSCRIPTION FACTOR ASIL2"/>
    <property type="match status" value="1"/>
</dbReference>
<dbReference type="EMBL" id="JAYWIO010000003">
    <property type="protein sequence ID" value="KAK7277191.1"/>
    <property type="molecule type" value="Genomic_DNA"/>
</dbReference>
<evidence type="ECO:0000256" key="1">
    <source>
        <dbReference type="SAM" id="MobiDB-lite"/>
    </source>
</evidence>
<feature type="compositionally biased region" description="Gly residues" evidence="1">
    <location>
        <begin position="183"/>
        <end position="195"/>
    </location>
</feature>
<dbReference type="FunFam" id="1.10.10.60:FF:000152">
    <property type="entry name" value="Trihelix transcription factor ASIL2"/>
    <property type="match status" value="1"/>
</dbReference>
<feature type="compositionally biased region" description="Basic and acidic residues" evidence="1">
    <location>
        <begin position="218"/>
        <end position="232"/>
    </location>
</feature>
<dbReference type="AlphaFoldDB" id="A0AAN9FL30"/>